<evidence type="ECO:0000256" key="1">
    <source>
        <dbReference type="ARBA" id="ARBA00006151"/>
    </source>
</evidence>
<feature type="domain" description="Histone RNA hairpin-binding protein RNA-binding" evidence="4">
    <location>
        <begin position="175"/>
        <end position="242"/>
    </location>
</feature>
<feature type="compositionally biased region" description="Basic and acidic residues" evidence="3">
    <location>
        <begin position="20"/>
        <end position="51"/>
    </location>
</feature>
<dbReference type="InterPro" id="IPR038294">
    <property type="entry name" value="SLBP_RNA_bind_sf"/>
</dbReference>
<reference evidence="5 6" key="1">
    <citation type="submission" date="2022-05" db="EMBL/GenBank/DDBJ databases">
        <authorList>
            <consortium name="Genoscope - CEA"/>
            <person name="William W."/>
        </authorList>
    </citation>
    <scope>NUCLEOTIDE SEQUENCE [LARGE SCALE GENOMIC DNA]</scope>
</reference>
<comment type="similarity">
    <text evidence="1">Belongs to the SLBP family.</text>
</comment>
<evidence type="ECO:0000256" key="3">
    <source>
        <dbReference type="SAM" id="MobiDB-lite"/>
    </source>
</evidence>
<proteinExistence type="inferred from homology"/>
<protein>
    <recommendedName>
        <fullName evidence="4">Histone RNA hairpin-binding protein RNA-binding domain-containing protein</fullName>
    </recommendedName>
</protein>
<keyword evidence="6" id="KW-1185">Reference proteome</keyword>
<comment type="caution">
    <text evidence="5">The sequence shown here is derived from an EMBL/GenBank/DDBJ whole genome shotgun (WGS) entry which is preliminary data.</text>
</comment>
<dbReference type="Gene3D" id="1.10.8.1120">
    <property type="entry name" value="Histone RNA hairpin-binding protein RNA-binding domain"/>
    <property type="match status" value="1"/>
</dbReference>
<sequence>MDTKPTAPDRYKQSRSYGRGLERRSRDSREYKSDDSMRRSRNDSRNIDYRDRRNRKQIPEDQCISLFPSAKSNSKENVTLDKTPQNNRSRRERRNLPFNRSTQHQSKMDLDEEFPPLGVPSITPETTKDWGTMVEEEEARSQKMPKTSVRYKRRLILSECQEDNTLKHTKPVMVDDHKLIQRQKQIDIGKNTLSYGRYIEAVKRDDRTIEDPKTPDKFQVCSTRSWVGQIKIWRRKLHVWDPPSAEGQEDLFSSSSQSSLQSFANEVKMEVDSNCDADDDMMSTSTPSSLDDLFGDFDIDACLANDGLPL</sequence>
<accession>A0ABN8PJZ0</accession>
<evidence type="ECO:0000313" key="5">
    <source>
        <dbReference type="EMBL" id="CAH3143170.1"/>
    </source>
</evidence>
<gene>
    <name evidence="5" type="ORF">PLOB_00043256</name>
</gene>
<dbReference type="Pfam" id="PF15247">
    <property type="entry name" value="SLBP_RNA_bind"/>
    <property type="match status" value="1"/>
</dbReference>
<feature type="region of interest" description="Disordered" evidence="3">
    <location>
        <begin position="1"/>
        <end position="126"/>
    </location>
</feature>
<keyword evidence="2" id="KW-0694">RNA-binding</keyword>
<feature type="compositionally biased region" description="Polar residues" evidence="3">
    <location>
        <begin position="70"/>
        <end position="87"/>
    </location>
</feature>
<dbReference type="PANTHER" id="PTHR17408:SF0">
    <property type="entry name" value="HISTONE RNA HAIRPIN-BINDING PROTEIN"/>
    <property type="match status" value="1"/>
</dbReference>
<evidence type="ECO:0000256" key="2">
    <source>
        <dbReference type="ARBA" id="ARBA00022884"/>
    </source>
</evidence>
<dbReference type="InterPro" id="IPR026502">
    <property type="entry name" value="SLBP1/SLBP2"/>
</dbReference>
<dbReference type="EMBL" id="CALNXK010000070">
    <property type="protein sequence ID" value="CAH3143170.1"/>
    <property type="molecule type" value="Genomic_DNA"/>
</dbReference>
<dbReference type="InterPro" id="IPR029344">
    <property type="entry name" value="SLBP_RNA_bind"/>
</dbReference>
<organism evidence="5 6">
    <name type="scientific">Porites lobata</name>
    <dbReference type="NCBI Taxonomy" id="104759"/>
    <lineage>
        <taxon>Eukaryota</taxon>
        <taxon>Metazoa</taxon>
        <taxon>Cnidaria</taxon>
        <taxon>Anthozoa</taxon>
        <taxon>Hexacorallia</taxon>
        <taxon>Scleractinia</taxon>
        <taxon>Fungiina</taxon>
        <taxon>Poritidae</taxon>
        <taxon>Porites</taxon>
    </lineage>
</organism>
<evidence type="ECO:0000313" key="6">
    <source>
        <dbReference type="Proteomes" id="UP001159405"/>
    </source>
</evidence>
<name>A0ABN8PJZ0_9CNID</name>
<dbReference type="PANTHER" id="PTHR17408">
    <property type="entry name" value="HISTONE RNA HAIRPIN-BINDING PROTEIN"/>
    <property type="match status" value="1"/>
</dbReference>
<feature type="compositionally biased region" description="Basic and acidic residues" evidence="3">
    <location>
        <begin position="1"/>
        <end position="12"/>
    </location>
</feature>
<dbReference type="Proteomes" id="UP001159405">
    <property type="component" value="Unassembled WGS sequence"/>
</dbReference>
<evidence type="ECO:0000259" key="4">
    <source>
        <dbReference type="Pfam" id="PF15247"/>
    </source>
</evidence>